<sequence length="149" mass="14757">MKRMSAVAAGVVLLLGTAVGTAAADSSGSSVIAGSTSSALSAQVATPAAVPSGCSAGYLCFWVNIGYSDGPGKLSGSNTNWTAFSHSTCQTGTWNDCASSIYNDGVNDNAVVYTDAGYSGSSGVIDRGVGGDLSAAWNDVISSNSWVAP</sequence>
<name>A0A917XE18_9ACTN</name>
<comment type="caution">
    <text evidence="2">The sequence shown here is derived from an EMBL/GenBank/DDBJ whole genome shotgun (WGS) entry which is preliminary data.</text>
</comment>
<dbReference type="AlphaFoldDB" id="A0A917XE18"/>
<evidence type="ECO:0000256" key="1">
    <source>
        <dbReference type="SAM" id="SignalP"/>
    </source>
</evidence>
<keyword evidence="3" id="KW-1185">Reference proteome</keyword>
<accession>A0A917XE18</accession>
<gene>
    <name evidence="2" type="ORF">GCM10011578_042930</name>
</gene>
<feature type="signal peptide" evidence="1">
    <location>
        <begin position="1"/>
        <end position="24"/>
    </location>
</feature>
<feature type="chain" id="PRO_5037966374" description="Peptidase inhibitor family I36" evidence="1">
    <location>
        <begin position="25"/>
        <end position="149"/>
    </location>
</feature>
<reference evidence="2" key="1">
    <citation type="journal article" date="2014" name="Int. J. Syst. Evol. Microbiol.">
        <title>Complete genome sequence of Corynebacterium casei LMG S-19264T (=DSM 44701T), isolated from a smear-ripened cheese.</title>
        <authorList>
            <consortium name="US DOE Joint Genome Institute (JGI-PGF)"/>
            <person name="Walter F."/>
            <person name="Albersmeier A."/>
            <person name="Kalinowski J."/>
            <person name="Ruckert C."/>
        </authorList>
    </citation>
    <scope>NUCLEOTIDE SEQUENCE</scope>
    <source>
        <strain evidence="2">CGMCC 4.7110</strain>
    </source>
</reference>
<dbReference type="EMBL" id="BMML01000009">
    <property type="protein sequence ID" value="GGN15018.1"/>
    <property type="molecule type" value="Genomic_DNA"/>
</dbReference>
<evidence type="ECO:0000313" key="3">
    <source>
        <dbReference type="Proteomes" id="UP000653411"/>
    </source>
</evidence>
<dbReference type="Gene3D" id="2.60.20.10">
    <property type="entry name" value="Crystallins"/>
    <property type="match status" value="1"/>
</dbReference>
<keyword evidence="1" id="KW-0732">Signal</keyword>
<organism evidence="2 3">
    <name type="scientific">Streptomyces fuscichromogenes</name>
    <dbReference type="NCBI Taxonomy" id="1324013"/>
    <lineage>
        <taxon>Bacteria</taxon>
        <taxon>Bacillati</taxon>
        <taxon>Actinomycetota</taxon>
        <taxon>Actinomycetes</taxon>
        <taxon>Kitasatosporales</taxon>
        <taxon>Streptomycetaceae</taxon>
        <taxon>Streptomyces</taxon>
    </lineage>
</organism>
<evidence type="ECO:0000313" key="2">
    <source>
        <dbReference type="EMBL" id="GGN15018.1"/>
    </source>
</evidence>
<protein>
    <recommendedName>
        <fullName evidence="4">Peptidase inhibitor family I36</fullName>
    </recommendedName>
</protein>
<evidence type="ECO:0008006" key="4">
    <source>
        <dbReference type="Google" id="ProtNLM"/>
    </source>
</evidence>
<reference evidence="2" key="2">
    <citation type="submission" date="2020-09" db="EMBL/GenBank/DDBJ databases">
        <authorList>
            <person name="Sun Q."/>
            <person name="Zhou Y."/>
        </authorList>
    </citation>
    <scope>NUCLEOTIDE SEQUENCE</scope>
    <source>
        <strain evidence="2">CGMCC 4.7110</strain>
    </source>
</reference>
<proteinExistence type="predicted"/>
<dbReference type="Proteomes" id="UP000653411">
    <property type="component" value="Unassembled WGS sequence"/>
</dbReference>
<dbReference type="RefSeq" id="WP_189264388.1">
    <property type="nucleotide sequence ID" value="NZ_BMML01000009.1"/>
</dbReference>
<dbReference type="Pfam" id="PF03995">
    <property type="entry name" value="Inhibitor_I36"/>
    <property type="match status" value="1"/>
</dbReference>